<name>A0A1F6FLZ0_9BACT</name>
<proteinExistence type="predicted"/>
<dbReference type="AlphaFoldDB" id="A0A1F6FLZ0"/>
<dbReference type="Proteomes" id="UP000177968">
    <property type="component" value="Unassembled WGS sequence"/>
</dbReference>
<protein>
    <recommendedName>
        <fullName evidence="3">Plasmid stabilization protein</fullName>
    </recommendedName>
</protein>
<dbReference type="Gene3D" id="3.30.2310.20">
    <property type="entry name" value="RelE-like"/>
    <property type="match status" value="1"/>
</dbReference>
<organism evidence="1 2">
    <name type="scientific">Candidatus Kaiserbacteria bacterium RIFCSPLOWO2_12_FULL_50_28</name>
    <dbReference type="NCBI Taxonomy" id="1798527"/>
    <lineage>
        <taxon>Bacteria</taxon>
        <taxon>Candidatus Kaiseribacteriota</taxon>
    </lineage>
</organism>
<reference evidence="1 2" key="1">
    <citation type="journal article" date="2016" name="Nat. Commun.">
        <title>Thousands of microbial genomes shed light on interconnected biogeochemical processes in an aquifer system.</title>
        <authorList>
            <person name="Anantharaman K."/>
            <person name="Brown C.T."/>
            <person name="Hug L.A."/>
            <person name="Sharon I."/>
            <person name="Castelle C.J."/>
            <person name="Probst A.J."/>
            <person name="Thomas B.C."/>
            <person name="Singh A."/>
            <person name="Wilkins M.J."/>
            <person name="Karaoz U."/>
            <person name="Brodie E.L."/>
            <person name="Williams K.H."/>
            <person name="Hubbard S.S."/>
            <person name="Banfield J.F."/>
        </authorList>
    </citation>
    <scope>NUCLEOTIDE SEQUENCE [LARGE SCALE GENOMIC DNA]</scope>
</reference>
<evidence type="ECO:0000313" key="1">
    <source>
        <dbReference type="EMBL" id="OGG86888.1"/>
    </source>
</evidence>
<dbReference type="EMBL" id="MFMO01000041">
    <property type="protein sequence ID" value="OGG86888.1"/>
    <property type="molecule type" value="Genomic_DNA"/>
</dbReference>
<evidence type="ECO:0008006" key="3">
    <source>
        <dbReference type="Google" id="ProtNLM"/>
    </source>
</evidence>
<dbReference type="InterPro" id="IPR035093">
    <property type="entry name" value="RelE/ParE_toxin_dom_sf"/>
</dbReference>
<evidence type="ECO:0000313" key="2">
    <source>
        <dbReference type="Proteomes" id="UP000177968"/>
    </source>
</evidence>
<gene>
    <name evidence="1" type="ORF">A3H15_01010</name>
</gene>
<accession>A0A1F6FLZ0</accession>
<dbReference type="SUPFAM" id="SSF143011">
    <property type="entry name" value="RelE-like"/>
    <property type="match status" value="1"/>
</dbReference>
<sequence length="89" mass="10332">MEWSLSLSGQAEKFLARRHLSDDFARDPVERAIKKLLGETVTVDMRKTSGKWEGYYRVRVGKLRIIFSADFETQTAYIEVIDNRGSAYR</sequence>
<comment type="caution">
    <text evidence="1">The sequence shown here is derived from an EMBL/GenBank/DDBJ whole genome shotgun (WGS) entry which is preliminary data.</text>
</comment>